<keyword evidence="2" id="KW-0067">ATP-binding</keyword>
<dbReference type="SUPFAM" id="SSF52540">
    <property type="entry name" value="P-loop containing nucleoside triphosphate hydrolases"/>
    <property type="match status" value="1"/>
</dbReference>
<dbReference type="Pfam" id="PF13401">
    <property type="entry name" value="AAA_22"/>
    <property type="match status" value="1"/>
</dbReference>
<keyword evidence="3" id="KW-1185">Reference proteome</keyword>
<name>A0ABS2WUP5_9BACT</name>
<proteinExistence type="predicted"/>
<dbReference type="InterPro" id="IPR052026">
    <property type="entry name" value="ExeA_AAA_ATPase_DNA-bind"/>
</dbReference>
<dbReference type="Proteomes" id="UP000703590">
    <property type="component" value="Unassembled WGS sequence"/>
</dbReference>
<dbReference type="PANTHER" id="PTHR35894">
    <property type="entry name" value="GENERAL SECRETION PATHWAY PROTEIN A-RELATED"/>
    <property type="match status" value="1"/>
</dbReference>
<dbReference type="Gene3D" id="3.40.50.300">
    <property type="entry name" value="P-loop containing nucleotide triphosphate hydrolases"/>
    <property type="match status" value="1"/>
</dbReference>
<keyword evidence="2" id="KW-0547">Nucleotide-binding</keyword>
<dbReference type="GO" id="GO:0005524">
    <property type="term" value="F:ATP binding"/>
    <property type="evidence" value="ECO:0007669"/>
    <property type="project" value="UniProtKB-KW"/>
</dbReference>
<comment type="caution">
    <text evidence="2">The sequence shown here is derived from an EMBL/GenBank/DDBJ whole genome shotgun (WGS) entry which is preliminary data.</text>
</comment>
<reference evidence="2" key="1">
    <citation type="submission" date="2021-02" db="EMBL/GenBank/DDBJ databases">
        <title>Sulfurospirillum tamanensis sp. nov.</title>
        <authorList>
            <person name="Frolova A."/>
            <person name="Merkel A."/>
            <person name="Slobodkin A."/>
        </authorList>
    </citation>
    <scope>NUCLEOTIDE SEQUENCE</scope>
    <source>
        <strain evidence="2">T05b</strain>
    </source>
</reference>
<protein>
    <submittedName>
        <fullName evidence="2">ATP-binding protein</fullName>
    </submittedName>
</protein>
<evidence type="ECO:0000259" key="1">
    <source>
        <dbReference type="SMART" id="SM00382"/>
    </source>
</evidence>
<dbReference type="SMART" id="SM00382">
    <property type="entry name" value="AAA"/>
    <property type="match status" value="1"/>
</dbReference>
<dbReference type="RefSeq" id="WP_205459932.1">
    <property type="nucleotide sequence ID" value="NZ_JAFHKK010000034.1"/>
</dbReference>
<organism evidence="2 3">
    <name type="scientific">Sulfurospirillum tamanense</name>
    <dbReference type="NCBI Taxonomy" id="2813362"/>
    <lineage>
        <taxon>Bacteria</taxon>
        <taxon>Pseudomonadati</taxon>
        <taxon>Campylobacterota</taxon>
        <taxon>Epsilonproteobacteria</taxon>
        <taxon>Campylobacterales</taxon>
        <taxon>Sulfurospirillaceae</taxon>
        <taxon>Sulfurospirillum</taxon>
    </lineage>
</organism>
<dbReference type="PANTHER" id="PTHR35894:SF1">
    <property type="entry name" value="PHOSPHORIBULOKINASE _ URIDINE KINASE FAMILY"/>
    <property type="match status" value="1"/>
</dbReference>
<dbReference type="InterPro" id="IPR027417">
    <property type="entry name" value="P-loop_NTPase"/>
</dbReference>
<sequence>MSNRFTEIKQIFAEESVFDYVNLDKSTLTYEKLVQCIQKPLKLILFYGKPGTGKTFLLRKIYHDLEKKQPLIFFPQPFFDEIQFLASLYEEIFNEKAPQINGYEHFLRLYKERTNTHEKVAISVLLDEAQLYPNELIEKIRLMADTRLFKFLFTIHKTEKEDVLAKEYFTTRIWESIELPNSSVAELQIYLEKKFLFHNRFEILTLFKPSQIRYLFELTKGNLRTVNKLLYKFFEIYEYYEANKPSLVGGKYANTKYIQMAAIDAGLIHA</sequence>
<gene>
    <name evidence="2" type="ORF">JWV37_11315</name>
</gene>
<feature type="domain" description="AAA+ ATPase" evidence="1">
    <location>
        <begin position="40"/>
        <end position="179"/>
    </location>
</feature>
<accession>A0ABS2WUP5</accession>
<evidence type="ECO:0000313" key="2">
    <source>
        <dbReference type="EMBL" id="MBN2965371.1"/>
    </source>
</evidence>
<dbReference type="InterPro" id="IPR003593">
    <property type="entry name" value="AAA+_ATPase"/>
</dbReference>
<dbReference type="EMBL" id="JAFHKK010000034">
    <property type="protein sequence ID" value="MBN2965371.1"/>
    <property type="molecule type" value="Genomic_DNA"/>
</dbReference>
<reference evidence="2" key="2">
    <citation type="submission" date="2021-02" db="EMBL/GenBank/DDBJ databases">
        <authorList>
            <person name="Merkel A.Y."/>
        </authorList>
    </citation>
    <scope>NUCLEOTIDE SEQUENCE</scope>
    <source>
        <strain evidence="2">T05b</strain>
    </source>
</reference>
<evidence type="ECO:0000313" key="3">
    <source>
        <dbReference type="Proteomes" id="UP000703590"/>
    </source>
</evidence>
<dbReference type="InterPro" id="IPR049945">
    <property type="entry name" value="AAA_22"/>
</dbReference>